<evidence type="ECO:0000259" key="20">
    <source>
        <dbReference type="PROSITE" id="PS51473"/>
    </source>
</evidence>
<keyword evidence="10 15" id="KW-0067">ATP-binding</keyword>
<reference evidence="22" key="2">
    <citation type="submission" date="2025-08" db="UniProtKB">
        <authorList>
            <consortium name="RefSeq"/>
        </authorList>
    </citation>
    <scope>IDENTIFICATION</scope>
    <source>
        <tissue evidence="22">Leaf</tissue>
    </source>
</reference>
<evidence type="ECO:0000259" key="19">
    <source>
        <dbReference type="PROSITE" id="PS50011"/>
    </source>
</evidence>
<evidence type="ECO:0000256" key="12">
    <source>
        <dbReference type="ARBA" id="ARBA00023136"/>
    </source>
</evidence>
<dbReference type="InterPro" id="IPR011009">
    <property type="entry name" value="Kinase-like_dom_sf"/>
</dbReference>
<dbReference type="InterPro" id="IPR008271">
    <property type="entry name" value="Ser/Thr_kinase_AS"/>
</dbReference>
<evidence type="ECO:0000256" key="11">
    <source>
        <dbReference type="ARBA" id="ARBA00022989"/>
    </source>
</evidence>
<keyword evidence="21" id="KW-1185">Reference proteome</keyword>
<keyword evidence="3" id="KW-0597">Phosphoprotein</keyword>
<dbReference type="GO" id="GO:0005886">
    <property type="term" value="C:plasma membrane"/>
    <property type="evidence" value="ECO:0007669"/>
    <property type="project" value="TreeGrafter"/>
</dbReference>
<dbReference type="PROSITE" id="PS50011">
    <property type="entry name" value="PROTEIN_KINASE_DOM"/>
    <property type="match status" value="1"/>
</dbReference>
<evidence type="ECO:0000313" key="22">
    <source>
        <dbReference type="RefSeq" id="XP_031392639.1"/>
    </source>
</evidence>
<dbReference type="PANTHER" id="PTHR27002:SF1104">
    <property type="entry name" value="CYSTEINE-RICH RECEPTOR-LIKE PROTEIN KINASE 27-RELATED"/>
    <property type="match status" value="1"/>
</dbReference>
<feature type="domain" description="Gnk2-homologous" evidence="20">
    <location>
        <begin position="33"/>
        <end position="135"/>
    </location>
</feature>
<dbReference type="FunFam" id="3.30.200.20:FF:000142">
    <property type="entry name" value="Cysteine-rich receptor-like protein kinase 10"/>
    <property type="match status" value="1"/>
</dbReference>
<evidence type="ECO:0000256" key="3">
    <source>
        <dbReference type="ARBA" id="ARBA00022553"/>
    </source>
</evidence>
<keyword evidence="4" id="KW-0808">Transferase</keyword>
<dbReference type="CDD" id="cd23509">
    <property type="entry name" value="Gnk2-like"/>
    <property type="match status" value="2"/>
</dbReference>
<gene>
    <name evidence="22" type="primary">LOC116204611</name>
</gene>
<evidence type="ECO:0000256" key="4">
    <source>
        <dbReference type="ARBA" id="ARBA00022679"/>
    </source>
</evidence>
<dbReference type="RefSeq" id="XP_031392639.1">
    <property type="nucleotide sequence ID" value="XM_031536779.1"/>
</dbReference>
<evidence type="ECO:0000313" key="21">
    <source>
        <dbReference type="Proteomes" id="UP000515151"/>
    </source>
</evidence>
<feature type="binding site" evidence="15">
    <location>
        <position position="356"/>
    </location>
    <ligand>
        <name>ATP</name>
        <dbReference type="ChEBI" id="CHEBI:30616"/>
    </ligand>
</feature>
<dbReference type="Pfam" id="PF01657">
    <property type="entry name" value="Stress-antifung"/>
    <property type="match status" value="2"/>
</dbReference>
<keyword evidence="7" id="KW-0677">Repeat</keyword>
<organism evidence="21 22">
    <name type="scientific">Punica granatum</name>
    <name type="common">Pomegranate</name>
    <dbReference type="NCBI Taxonomy" id="22663"/>
    <lineage>
        <taxon>Eukaryota</taxon>
        <taxon>Viridiplantae</taxon>
        <taxon>Streptophyta</taxon>
        <taxon>Embryophyta</taxon>
        <taxon>Tracheophyta</taxon>
        <taxon>Spermatophyta</taxon>
        <taxon>Magnoliopsida</taxon>
        <taxon>eudicotyledons</taxon>
        <taxon>Gunneridae</taxon>
        <taxon>Pentapetalae</taxon>
        <taxon>rosids</taxon>
        <taxon>malvids</taxon>
        <taxon>Myrtales</taxon>
        <taxon>Lythraceae</taxon>
        <taxon>Punica</taxon>
    </lineage>
</organism>
<keyword evidence="8 15" id="KW-0547">Nucleotide-binding</keyword>
<evidence type="ECO:0000256" key="14">
    <source>
        <dbReference type="ARBA" id="ARBA00023180"/>
    </source>
</evidence>
<accession>A0A6P8DDT6</accession>
<dbReference type="FunFam" id="1.10.510.10:FF:000343">
    <property type="entry name" value="Cysteine-rich receptor-like protein kinase 28"/>
    <property type="match status" value="1"/>
</dbReference>
<evidence type="ECO:0000256" key="2">
    <source>
        <dbReference type="ARBA" id="ARBA00022527"/>
    </source>
</evidence>
<reference evidence="21" key="1">
    <citation type="journal article" date="2020" name="Plant Biotechnol. J.">
        <title>The pomegranate (Punica granatum L.) draft genome dissects genetic divergence between soft- and hard-seeded cultivars.</title>
        <authorList>
            <person name="Luo X."/>
            <person name="Li H."/>
            <person name="Wu Z."/>
            <person name="Yao W."/>
            <person name="Zhao P."/>
            <person name="Cao D."/>
            <person name="Yu H."/>
            <person name="Li K."/>
            <person name="Poudel K."/>
            <person name="Zhao D."/>
            <person name="Zhang F."/>
            <person name="Xia X."/>
            <person name="Chen L."/>
            <person name="Wang Q."/>
            <person name="Jing D."/>
            <person name="Cao S."/>
        </authorList>
    </citation>
    <scope>NUCLEOTIDE SEQUENCE [LARGE SCALE GENOMIC DNA]</scope>
    <source>
        <strain evidence="21">cv. Tunisia</strain>
    </source>
</reference>
<comment type="subcellular location">
    <subcellularLocation>
        <location evidence="1">Membrane</location>
        <topology evidence="1">Single-pass membrane protein</topology>
    </subcellularLocation>
</comment>
<dbReference type="GO" id="GO:0005524">
    <property type="term" value="F:ATP binding"/>
    <property type="evidence" value="ECO:0007669"/>
    <property type="project" value="UniProtKB-UniRule"/>
</dbReference>
<dbReference type="InterPro" id="IPR017441">
    <property type="entry name" value="Protein_kinase_ATP_BS"/>
</dbReference>
<feature type="domain" description="Protein kinase" evidence="19">
    <location>
        <begin position="328"/>
        <end position="604"/>
    </location>
</feature>
<feature type="domain" description="Gnk2-homologous" evidence="20">
    <location>
        <begin position="138"/>
        <end position="247"/>
    </location>
</feature>
<dbReference type="GO" id="GO:0009737">
    <property type="term" value="P:response to abscisic acid"/>
    <property type="evidence" value="ECO:0007669"/>
    <property type="project" value="UniProtKB-ARBA"/>
</dbReference>
<feature type="signal peptide" evidence="18">
    <location>
        <begin position="1"/>
        <end position="30"/>
    </location>
</feature>
<keyword evidence="9" id="KW-0418">Kinase</keyword>
<dbReference type="InterPro" id="IPR002902">
    <property type="entry name" value="GNK2"/>
</dbReference>
<dbReference type="GeneID" id="116204611"/>
<dbReference type="PROSITE" id="PS51473">
    <property type="entry name" value="GNK2"/>
    <property type="match status" value="2"/>
</dbReference>
<dbReference type="InterPro" id="IPR001245">
    <property type="entry name" value="Ser-Thr/Tyr_kinase_cat_dom"/>
</dbReference>
<feature type="chain" id="PRO_5027880623" evidence="18">
    <location>
        <begin position="31"/>
        <end position="661"/>
    </location>
</feature>
<evidence type="ECO:0000256" key="8">
    <source>
        <dbReference type="ARBA" id="ARBA00022741"/>
    </source>
</evidence>
<dbReference type="PROSITE" id="PS00108">
    <property type="entry name" value="PROTEIN_KINASE_ST"/>
    <property type="match status" value="1"/>
</dbReference>
<dbReference type="Pfam" id="PF07714">
    <property type="entry name" value="PK_Tyr_Ser-Thr"/>
    <property type="match status" value="1"/>
</dbReference>
<dbReference type="SUPFAM" id="SSF56112">
    <property type="entry name" value="Protein kinase-like (PK-like)"/>
    <property type="match status" value="1"/>
</dbReference>
<dbReference type="AlphaFoldDB" id="A0A6P8DDT6"/>
<dbReference type="Proteomes" id="UP000515151">
    <property type="component" value="Chromosome 4"/>
</dbReference>
<feature type="region of interest" description="Disordered" evidence="16">
    <location>
        <begin position="638"/>
        <end position="661"/>
    </location>
</feature>
<evidence type="ECO:0000256" key="18">
    <source>
        <dbReference type="SAM" id="SignalP"/>
    </source>
</evidence>
<feature type="compositionally biased region" description="Basic and acidic residues" evidence="16">
    <location>
        <begin position="638"/>
        <end position="647"/>
    </location>
</feature>
<name>A0A6P8DDT6_PUNGR</name>
<dbReference type="Gene3D" id="3.30.430.20">
    <property type="entry name" value="Gnk2 domain, C-X8-C-X2-C motif"/>
    <property type="match status" value="2"/>
</dbReference>
<evidence type="ECO:0000256" key="15">
    <source>
        <dbReference type="PROSITE-ProRule" id="PRU10141"/>
    </source>
</evidence>
<keyword evidence="13" id="KW-0675">Receptor</keyword>
<evidence type="ECO:0000256" key="5">
    <source>
        <dbReference type="ARBA" id="ARBA00022692"/>
    </source>
</evidence>
<evidence type="ECO:0000256" key="16">
    <source>
        <dbReference type="SAM" id="MobiDB-lite"/>
    </source>
</evidence>
<dbReference type="InterPro" id="IPR038408">
    <property type="entry name" value="GNK2_sf"/>
</dbReference>
<keyword evidence="5 17" id="KW-0812">Transmembrane</keyword>
<dbReference type="CDD" id="cd14066">
    <property type="entry name" value="STKc_IRAK"/>
    <property type="match status" value="1"/>
</dbReference>
<dbReference type="Gene3D" id="3.30.200.20">
    <property type="entry name" value="Phosphorylase Kinase, domain 1"/>
    <property type="match status" value="1"/>
</dbReference>
<dbReference type="Gene3D" id="1.10.510.10">
    <property type="entry name" value="Transferase(Phosphotransferase) domain 1"/>
    <property type="match status" value="1"/>
</dbReference>
<evidence type="ECO:0000256" key="1">
    <source>
        <dbReference type="ARBA" id="ARBA00004167"/>
    </source>
</evidence>
<dbReference type="GO" id="GO:0004674">
    <property type="term" value="F:protein serine/threonine kinase activity"/>
    <property type="evidence" value="ECO:0007669"/>
    <property type="project" value="UniProtKB-KW"/>
</dbReference>
<dbReference type="OrthoDB" id="4062651at2759"/>
<keyword evidence="12 17" id="KW-0472">Membrane</keyword>
<proteinExistence type="predicted"/>
<keyword evidence="6 18" id="KW-0732">Signal</keyword>
<dbReference type="PROSITE" id="PS00107">
    <property type="entry name" value="PROTEIN_KINASE_ATP"/>
    <property type="match status" value="1"/>
</dbReference>
<evidence type="ECO:0000256" key="6">
    <source>
        <dbReference type="ARBA" id="ARBA00022729"/>
    </source>
</evidence>
<dbReference type="SMART" id="SM00220">
    <property type="entry name" value="S_TKc"/>
    <property type="match status" value="1"/>
</dbReference>
<evidence type="ECO:0000256" key="9">
    <source>
        <dbReference type="ARBA" id="ARBA00022777"/>
    </source>
</evidence>
<sequence length="661" mass="73470">MAPSSSSPIPLLLVVFPLVFLQLSHHPVRAQDFFPHAKCSTTGNFTANSAYQTTLTTLLSSTETLSFGFFNASSTVSQTSEQITVIGLCRGDVPKDACRSCLQTSATDLRQLCTNQKEAIVWNENCTLRYSNRSILNSVSTEPNYPLYSVSDFNSDQYNVVQGLLLDLRATAASGGPLLKSATGNRVAGLDTIYGLVQCTPNLSEDQCNDCLEKIFGLVSSCCGSGNRLGLRILAPSCFFRYETNDRFFDPVAEALPPGKKSNSQTVIIASVVASISAVVILLGILFFLRLRRRRPRIRLESEPIDDIGTAESLQFDLETVREATDDFSDAKKLGRGGFGAVYMGKLPNGQEIAVKRLSRNSGQGELEFKNEVTLLARLQHRNLVRLLGFCLEGVERLLIYEFVPNSSLDHFIFDPVKRTVLDWQRRYKIIMGIARGLLYLHEDSRLRIIHRDLKASNILLDEDMNPKISDFGMAKLFAQDQTRADTSRIVGTYGYMAPEYAMHGNFSVKSDVFSFGVLALEIVSGQRNNSFRNEDRVEDLISNAWRNWREGAVSNIIDPTLSLGSRSEMARCIHIGLLCVQENIAERPTMASVVLMLNSHSLTLQVPSEPAFFMHSGVQSDISPTWGYNSTVSYDSKTTDTDRNRQVSENVVSDSELYPR</sequence>
<evidence type="ECO:0000256" key="10">
    <source>
        <dbReference type="ARBA" id="ARBA00022840"/>
    </source>
</evidence>
<keyword evidence="11 17" id="KW-1133">Transmembrane helix</keyword>
<evidence type="ECO:0000256" key="17">
    <source>
        <dbReference type="SAM" id="Phobius"/>
    </source>
</evidence>
<keyword evidence="2" id="KW-0723">Serine/threonine-protein kinase</keyword>
<keyword evidence="14" id="KW-0325">Glycoprotein</keyword>
<protein>
    <submittedName>
        <fullName evidence="22">Receptor-like protein kinase At4g00960</fullName>
    </submittedName>
</protein>
<dbReference type="InterPro" id="IPR000719">
    <property type="entry name" value="Prot_kinase_dom"/>
</dbReference>
<evidence type="ECO:0000256" key="13">
    <source>
        <dbReference type="ARBA" id="ARBA00023170"/>
    </source>
</evidence>
<dbReference type="PANTHER" id="PTHR27002">
    <property type="entry name" value="RECEPTOR-LIKE SERINE/THREONINE-PROTEIN KINASE SD1-8"/>
    <property type="match status" value="1"/>
</dbReference>
<feature type="transmembrane region" description="Helical" evidence="17">
    <location>
        <begin position="267"/>
        <end position="289"/>
    </location>
</feature>
<evidence type="ECO:0000256" key="7">
    <source>
        <dbReference type="ARBA" id="ARBA00022737"/>
    </source>
</evidence>